<dbReference type="Gene3D" id="2.40.40.20">
    <property type="match status" value="1"/>
</dbReference>
<dbReference type="GO" id="GO:0051536">
    <property type="term" value="F:iron-sulfur cluster binding"/>
    <property type="evidence" value="ECO:0007669"/>
    <property type="project" value="UniProtKB-KW"/>
</dbReference>
<dbReference type="GO" id="GO:1990204">
    <property type="term" value="C:oxidoreductase complex"/>
    <property type="evidence" value="ECO:0007669"/>
    <property type="project" value="UniProtKB-ARBA"/>
</dbReference>
<evidence type="ECO:0000256" key="1">
    <source>
        <dbReference type="ARBA" id="ARBA00022723"/>
    </source>
</evidence>
<name>A0A8D3Y4S6_9GAMM</name>
<evidence type="ECO:0000259" key="4">
    <source>
        <dbReference type="Pfam" id="PF01568"/>
    </source>
</evidence>
<dbReference type="SUPFAM" id="SSF50692">
    <property type="entry name" value="ADC-like"/>
    <property type="match status" value="1"/>
</dbReference>
<dbReference type="EMBL" id="CP007511">
    <property type="protein sequence ID" value="AJE17340.1"/>
    <property type="molecule type" value="Genomic_DNA"/>
</dbReference>
<dbReference type="GO" id="GO:0016491">
    <property type="term" value="F:oxidoreductase activity"/>
    <property type="evidence" value="ECO:0007669"/>
    <property type="project" value="InterPro"/>
</dbReference>
<dbReference type="InterPro" id="IPR050123">
    <property type="entry name" value="Prok_molybdopt-oxidoreductase"/>
</dbReference>
<dbReference type="KEGG" id="pbm:CL52_01700"/>
<keyword evidence="8" id="KW-1185">Reference proteome</keyword>
<dbReference type="GO" id="GO:0016020">
    <property type="term" value="C:membrane"/>
    <property type="evidence" value="ECO:0007669"/>
    <property type="project" value="TreeGrafter"/>
</dbReference>
<reference evidence="5 7" key="3">
    <citation type="journal article" name="Genome Announc.">
        <title>Complete Genome Sequence of Pseudomonas balearica DSM 6083T.</title>
        <authorList>
            <person name="Bennasar-Figueras A."/>
            <person name="Salva-Serra F."/>
            <person name="Jaen-Luchoro D."/>
            <person name="Segui C."/>
            <person name="Aliaga F."/>
            <person name="Busquets A."/>
            <person name="Gomila M."/>
            <person name="Moore E.R."/>
            <person name="Lalucat J."/>
        </authorList>
    </citation>
    <scope>NUCLEOTIDE SEQUENCE [LARGE SCALE GENOMIC DNA]</scope>
    <source>
        <strain evidence="7">DSM 6083</strain>
        <strain evidence="5">DSM6083</strain>
    </source>
</reference>
<proteinExistence type="predicted"/>
<dbReference type="RefSeq" id="WP_235366387.1">
    <property type="nucleotide sequence ID" value="NZ_CP007511.1"/>
</dbReference>
<reference evidence="6 8" key="2">
    <citation type="submission" date="2016-10" db="EMBL/GenBank/DDBJ databases">
        <authorList>
            <person name="Varghese N."/>
            <person name="Submissions S."/>
        </authorList>
    </citation>
    <scope>NUCLEOTIDE SEQUENCE [LARGE SCALE GENOMIC DNA]</scope>
    <source>
        <strain evidence="6 8">DSM 6083</strain>
    </source>
</reference>
<evidence type="ECO:0000256" key="3">
    <source>
        <dbReference type="ARBA" id="ARBA00023014"/>
    </source>
</evidence>
<dbReference type="AlphaFoldDB" id="A0A8D3Y4S6"/>
<keyword evidence="3" id="KW-0411">Iron-sulfur</keyword>
<organism evidence="5 7">
    <name type="scientific">Stutzerimonas balearica DSM 6083</name>
    <dbReference type="NCBI Taxonomy" id="1123016"/>
    <lineage>
        <taxon>Bacteria</taxon>
        <taxon>Pseudomonadati</taxon>
        <taxon>Pseudomonadota</taxon>
        <taxon>Gammaproteobacteria</taxon>
        <taxon>Pseudomonadales</taxon>
        <taxon>Pseudomonadaceae</taxon>
        <taxon>Stutzerimonas</taxon>
    </lineage>
</organism>
<gene>
    <name evidence="5" type="ORF">CL52_01700</name>
    <name evidence="6" type="ORF">SAMN05660875_101351</name>
</gene>
<dbReference type="Pfam" id="PF01568">
    <property type="entry name" value="Molydop_binding"/>
    <property type="match status" value="1"/>
</dbReference>
<evidence type="ECO:0000313" key="7">
    <source>
        <dbReference type="Proteomes" id="UP000031271"/>
    </source>
</evidence>
<sequence>MRKAVEPPGEARADWQILAALAERMGYSGMGWADAAAVFAEMAALTPCFSAMSHARLERPGGLQWPCDAAHPEGSPILHVQSFPRGRAQLLPVSQVEPDECPDAEYPFCFTTHRLHFHYGGGAMTRKSPLLERETPAGLLFIHPQDAAQLGLHEAQGVRVRSRRGVLETRAHLTDDVPPGTVGMPYHFREAPCNRLTNSAQDPISHMPELKACAVALEPLPADQAPRIELERPPEDCHAGP</sequence>
<dbReference type="Proteomes" id="UP000182276">
    <property type="component" value="Unassembled WGS sequence"/>
</dbReference>
<evidence type="ECO:0000256" key="2">
    <source>
        <dbReference type="ARBA" id="ARBA00023004"/>
    </source>
</evidence>
<evidence type="ECO:0000313" key="8">
    <source>
        <dbReference type="Proteomes" id="UP000182276"/>
    </source>
</evidence>
<dbReference type="Proteomes" id="UP000031271">
    <property type="component" value="Chromosome"/>
</dbReference>
<keyword evidence="2" id="KW-0408">Iron</keyword>
<dbReference type="Gene3D" id="3.40.50.740">
    <property type="match status" value="1"/>
</dbReference>
<dbReference type="PANTHER" id="PTHR43105">
    <property type="entry name" value="RESPIRATORY NITRATE REDUCTASE"/>
    <property type="match status" value="1"/>
</dbReference>
<protein>
    <submittedName>
        <fullName evidence="6">Formate dehydrogenase major subunit</fullName>
    </submittedName>
</protein>
<dbReference type="InterPro" id="IPR009010">
    <property type="entry name" value="Asp_de-COase-like_dom_sf"/>
</dbReference>
<feature type="domain" description="Molybdopterin dinucleotide-binding" evidence="4">
    <location>
        <begin position="109"/>
        <end position="214"/>
    </location>
</feature>
<reference evidence="7" key="1">
    <citation type="submission" date="2014-03" db="EMBL/GenBank/DDBJ databases">
        <title>Complete genome of Pseudomonas balearica DSM 6083T, a sewage water isolate from an enrichment with 2-methylnaphthalene.</title>
        <authorList>
            <person name="Salva-Serra F."/>
            <person name="Jaen-Luchoro D."/>
            <person name="Busquets A."/>
            <person name="Pena A."/>
            <person name="Gomila M."/>
            <person name="Bosch R."/>
            <person name="Nogales B."/>
            <person name="Garcia-Valdes E."/>
            <person name="Lalucat J."/>
            <person name="Bennasar A."/>
        </authorList>
    </citation>
    <scope>NUCLEOTIDE SEQUENCE [LARGE SCALE GENOMIC DNA]</scope>
    <source>
        <strain evidence="7">DSM 6083</strain>
    </source>
</reference>
<evidence type="ECO:0000313" key="5">
    <source>
        <dbReference type="EMBL" id="AJE17340.1"/>
    </source>
</evidence>
<evidence type="ECO:0000313" key="6">
    <source>
        <dbReference type="EMBL" id="SDL97218.1"/>
    </source>
</evidence>
<keyword evidence="1" id="KW-0479">Metal-binding</keyword>
<accession>A0A8D3Y4S6</accession>
<dbReference type="PANTHER" id="PTHR43105:SF10">
    <property type="entry name" value="NADH-QUINONE OXIDOREDUCTASE SUBUNIT G"/>
    <property type="match status" value="1"/>
</dbReference>
<dbReference type="GO" id="GO:0045333">
    <property type="term" value="P:cellular respiration"/>
    <property type="evidence" value="ECO:0007669"/>
    <property type="project" value="UniProtKB-ARBA"/>
</dbReference>
<dbReference type="GO" id="GO:0043546">
    <property type="term" value="F:molybdopterin cofactor binding"/>
    <property type="evidence" value="ECO:0007669"/>
    <property type="project" value="InterPro"/>
</dbReference>
<dbReference type="GeneID" id="77258639"/>
<dbReference type="SUPFAM" id="SSF53706">
    <property type="entry name" value="Formate dehydrogenase/DMSO reductase, domains 1-3"/>
    <property type="match status" value="1"/>
</dbReference>
<dbReference type="EMBL" id="FNHO01000001">
    <property type="protein sequence ID" value="SDL97218.1"/>
    <property type="molecule type" value="Genomic_DNA"/>
</dbReference>
<dbReference type="InterPro" id="IPR006657">
    <property type="entry name" value="MoPterin_dinucl-bd_dom"/>
</dbReference>
<dbReference type="GO" id="GO:0046872">
    <property type="term" value="F:metal ion binding"/>
    <property type="evidence" value="ECO:0007669"/>
    <property type="project" value="UniProtKB-KW"/>
</dbReference>